<sequence length="138" mass="14878">MGVEFIIGGMTIEKVKTIEDVRAVVESFREQIVAKIDDIDPSGYFDDEDSAADELIESIIEGVTTVNESRGGGQFFAPWDVPGNEDVYFLVFGGSSWGDSPFDEFDAVCFAGEAASTIPDFGRAVGILGGGIRFDYEA</sequence>
<protein>
    <submittedName>
        <fullName evidence="2">Uncharacterized protein</fullName>
    </submittedName>
</protein>
<dbReference type="KEGG" id="vg:80019960"/>
<evidence type="ECO:0000313" key="1">
    <source>
        <dbReference type="EMBL" id="UDL15809.1"/>
    </source>
</evidence>
<dbReference type="EMBL" id="OK040790">
    <property type="protein sequence ID" value="UDL15809.1"/>
    <property type="molecule type" value="Genomic_DNA"/>
</dbReference>
<organism evidence="2 3">
    <name type="scientific">Microbacterium phage Pumpernickel</name>
    <dbReference type="NCBI Taxonomy" id="2885983"/>
    <lineage>
        <taxon>Viruses</taxon>
        <taxon>Duplodnaviria</taxon>
        <taxon>Heunggongvirae</taxon>
        <taxon>Uroviricota</taxon>
        <taxon>Caudoviricetes</taxon>
        <taxon>Pumpernickelvirus</taxon>
        <taxon>Pumpernickelvirus pumpernickel</taxon>
    </lineage>
</organism>
<reference evidence="2" key="1">
    <citation type="submission" date="2021-09" db="EMBL/GenBank/DDBJ databases">
        <authorList>
            <person name="Andersen S.H."/>
            <person name="Beall E.A."/>
            <person name="Cappelle B."/>
            <person name="Falteisek K.J."/>
            <person name="Fenske B.A."/>
            <person name="Gansluckner N.W."/>
            <person name="Gilbertson S.M."/>
            <person name="Krings K.J."/>
            <person name="Mobeck M."/>
            <person name="Odeku J.O."/>
            <person name="Poncelet M.E."/>
            <person name="Rohr J.R."/>
            <person name="Rolands L."/>
            <person name="Whipple C.D."/>
            <person name="Whipple E.M."/>
            <person name="Spring A.M."/>
            <person name="Klyczek K."/>
            <person name="Garlena R.A."/>
            <person name="Russell D.A."/>
            <person name="Pope W.H."/>
            <person name="Jacobs-Sera D."/>
            <person name="Hatfull G.F."/>
        </authorList>
    </citation>
    <scope>NUCLEOTIDE SEQUENCE</scope>
</reference>
<dbReference type="Proteomes" id="UP000827768">
    <property type="component" value="Segment"/>
</dbReference>
<name>A0AAE9C3M8_9CAUD</name>
<dbReference type="GeneID" id="80019960"/>
<evidence type="ECO:0000313" key="3">
    <source>
        <dbReference type="Proteomes" id="UP000827768"/>
    </source>
</evidence>
<keyword evidence="3" id="KW-1185">Reference proteome</keyword>
<evidence type="ECO:0000313" key="2">
    <source>
        <dbReference type="EMBL" id="UDL16069.1"/>
    </source>
</evidence>
<accession>A0AAE9C3M8</accession>
<proteinExistence type="predicted"/>
<dbReference type="EMBL" id="OK040790">
    <property type="protein sequence ID" value="UDL16069.1"/>
    <property type="molecule type" value="Genomic_DNA"/>
</dbReference>
<gene>
    <name evidence="2" type="primary">319</name>
    <name evidence="1" type="synonym">18</name>
    <name evidence="1" type="ORF">SEA_PUMPERNICKEL_18</name>
    <name evidence="2" type="ORF">SEA_PUMPERNICKEL_319</name>
</gene>
<dbReference type="RefSeq" id="YP_010755309.1">
    <property type="nucleotide sequence ID" value="NC_073468.1"/>
</dbReference>